<dbReference type="Gene3D" id="3.30.2130.10">
    <property type="entry name" value="VC0802-like"/>
    <property type="match status" value="1"/>
</dbReference>
<gene>
    <name evidence="1" type="ORF">HGMM_F06C06C11</name>
</gene>
<sequence>MSTENNSVTPNNDLPDGNGLSVLTGFQVFLESGLRQIGGVLRRFETSRCEVLALETVPGNPAALLKIVVTYPNDGRIILERAGLPFTDYRLIGVVLPDGVQPLLRILLPLAQGNVLVRATHTALRPSKKRGLVLLEAEPVPRAVEILLTHGFNLVPPELLNEETQG</sequence>
<protein>
    <submittedName>
        <fullName evidence="1">Hypothetical conserved protein</fullName>
    </submittedName>
</protein>
<reference evidence="1" key="1">
    <citation type="journal article" date="2005" name="Environ. Microbiol.">
        <title>Genetic and functional properties of uncultivated thermophilic crenarchaeotes from a subsurface gold mine as revealed by analysis of genome fragments.</title>
        <authorList>
            <person name="Nunoura T."/>
            <person name="Hirayama H."/>
            <person name="Takami H."/>
            <person name="Oida H."/>
            <person name="Nishi S."/>
            <person name="Shimamura S."/>
            <person name="Suzuki Y."/>
            <person name="Inagaki F."/>
            <person name="Takai K."/>
            <person name="Nealson K.H."/>
            <person name="Horikoshi K."/>
        </authorList>
    </citation>
    <scope>NUCLEOTIDE SEQUENCE</scope>
</reference>
<dbReference type="EMBL" id="AP011653">
    <property type="protein sequence ID" value="BAL53266.1"/>
    <property type="molecule type" value="Genomic_DNA"/>
</dbReference>
<dbReference type="PANTHER" id="PTHR40099:SF1">
    <property type="entry name" value="ACETOLACTATE SYNTHASE, SMALL SUBUNIT"/>
    <property type="match status" value="1"/>
</dbReference>
<accession>H5SAT0</accession>
<dbReference type="AlphaFoldDB" id="H5SAT0"/>
<evidence type="ECO:0000313" key="1">
    <source>
        <dbReference type="EMBL" id="BAL53266.1"/>
    </source>
</evidence>
<name>H5SAT0_9BACT</name>
<proteinExistence type="predicted"/>
<organism evidence="1">
    <name type="scientific">uncultured Planctomycetota bacterium</name>
    <dbReference type="NCBI Taxonomy" id="120965"/>
    <lineage>
        <taxon>Bacteria</taxon>
        <taxon>Pseudomonadati</taxon>
        <taxon>Planctomycetota</taxon>
        <taxon>environmental samples</taxon>
    </lineage>
</organism>
<dbReference type="PANTHER" id="PTHR40099">
    <property type="entry name" value="ACETOLACTATE SYNTHASE, SMALL SUBUNIT"/>
    <property type="match status" value="1"/>
</dbReference>
<reference evidence="1" key="2">
    <citation type="journal article" date="2012" name="PLoS ONE">
        <title>A Deeply Branching Thermophilic Bacterium with an Ancient Acetyl-CoA Pathway Dominates a Subsurface Ecosystem.</title>
        <authorList>
            <person name="Takami H."/>
            <person name="Noguchi H."/>
            <person name="Takaki Y."/>
            <person name="Uchiyama I."/>
            <person name="Toyoda A."/>
            <person name="Nishi S."/>
            <person name="Chee G.-J."/>
            <person name="Arai W."/>
            <person name="Nunoura T."/>
            <person name="Itoh T."/>
            <person name="Hattori M."/>
            <person name="Takai K."/>
        </authorList>
    </citation>
    <scope>NUCLEOTIDE SEQUENCE</scope>
</reference>